<dbReference type="EMBL" id="DUZY01000001">
    <property type="protein sequence ID" value="DAD18200.1"/>
    <property type="molecule type" value="Genomic_DNA"/>
</dbReference>
<dbReference type="GO" id="GO:0006260">
    <property type="term" value="P:DNA replication"/>
    <property type="evidence" value="ECO:0007669"/>
    <property type="project" value="UniProtKB-KW"/>
</dbReference>
<dbReference type="InterPro" id="IPR019128">
    <property type="entry name" value="Dcc1"/>
</dbReference>
<evidence type="ECO:0000313" key="3">
    <source>
        <dbReference type="EMBL" id="DAD18200.1"/>
    </source>
</evidence>
<organism evidence="3 4">
    <name type="scientific">Nelumbo nucifera</name>
    <name type="common">Sacred lotus</name>
    <dbReference type="NCBI Taxonomy" id="4432"/>
    <lineage>
        <taxon>Eukaryota</taxon>
        <taxon>Viridiplantae</taxon>
        <taxon>Streptophyta</taxon>
        <taxon>Embryophyta</taxon>
        <taxon>Tracheophyta</taxon>
        <taxon>Spermatophyta</taxon>
        <taxon>Magnoliopsida</taxon>
        <taxon>Proteales</taxon>
        <taxon>Nelumbonaceae</taxon>
        <taxon>Nelumbo</taxon>
    </lineage>
</organism>
<dbReference type="GO" id="GO:0007064">
    <property type="term" value="P:mitotic sister chromatid cohesion"/>
    <property type="evidence" value="ECO:0007669"/>
    <property type="project" value="InterPro"/>
</dbReference>
<reference evidence="3 4" key="1">
    <citation type="journal article" date="2020" name="Mol. Biol. Evol.">
        <title>Distinct Expression and Methylation Patterns for Genes with Different Fates following a Single Whole-Genome Duplication in Flowering Plants.</title>
        <authorList>
            <person name="Shi T."/>
            <person name="Rahmani R.S."/>
            <person name="Gugger P.F."/>
            <person name="Wang M."/>
            <person name="Li H."/>
            <person name="Zhang Y."/>
            <person name="Li Z."/>
            <person name="Wang Q."/>
            <person name="Van de Peer Y."/>
            <person name="Marchal K."/>
            <person name="Chen J."/>
        </authorList>
    </citation>
    <scope>NUCLEOTIDE SEQUENCE [LARGE SCALE GENOMIC DNA]</scope>
    <source>
        <tissue evidence="3">Leaf</tissue>
    </source>
</reference>
<dbReference type="AlphaFoldDB" id="A0A822XD01"/>
<keyword evidence="2" id="KW-0235">DNA replication</keyword>
<dbReference type="Proteomes" id="UP000607653">
    <property type="component" value="Unassembled WGS sequence"/>
</dbReference>
<protein>
    <recommendedName>
        <fullName evidence="5">Sister chromatid cohesion protein DCC1</fullName>
    </recommendedName>
</protein>
<dbReference type="PANTHER" id="PTHR13395">
    <property type="entry name" value="SISTER CHROMATID COHESION PROTEIN DCC1-RELATED"/>
    <property type="match status" value="1"/>
</dbReference>
<comment type="caution">
    <text evidence="3">The sequence shown here is derived from an EMBL/GenBank/DDBJ whole genome shotgun (WGS) entry which is preliminary data.</text>
</comment>
<sequence length="275" mass="31579">MELVEVAPKLDKLKLLLMENPYRPEDEMDVEELEEIEKDKTGLFRWEDLVDRIQASDEELKAGLRTLSAVEIDGYWRIVDEKYMDIVLSMLLHNAVLNGWSLNALKEDEVVGMLEVDGFPRRLALHCLEVYGGQVGEGNGSNGRAWVLDERRVCIHFARVVLKGGKMKIESFMDEWMKKIPAGMSASFEMLEGEVLVERLGVETWIRAFSVSSLPSTPADRFAVLFRERQKWEWKDLQPYIRDLRIPGLSSEGLLLKYTRKTQPTSDAEPVFSAR</sequence>
<keyword evidence="4" id="KW-1185">Reference proteome</keyword>
<proteinExistence type="inferred from homology"/>
<evidence type="ECO:0000313" key="4">
    <source>
        <dbReference type="Proteomes" id="UP000607653"/>
    </source>
</evidence>
<dbReference type="GO" id="GO:0031390">
    <property type="term" value="C:Ctf18 RFC-like complex"/>
    <property type="evidence" value="ECO:0007669"/>
    <property type="project" value="InterPro"/>
</dbReference>
<accession>A0A822XD01</accession>
<dbReference type="PANTHER" id="PTHR13395:SF6">
    <property type="entry name" value="SISTER CHROMATID COHESION PROTEIN DCC1"/>
    <property type="match status" value="1"/>
</dbReference>
<evidence type="ECO:0000256" key="2">
    <source>
        <dbReference type="ARBA" id="ARBA00022705"/>
    </source>
</evidence>
<evidence type="ECO:0008006" key="5">
    <source>
        <dbReference type="Google" id="ProtNLM"/>
    </source>
</evidence>
<evidence type="ECO:0000256" key="1">
    <source>
        <dbReference type="ARBA" id="ARBA00007017"/>
    </source>
</evidence>
<comment type="similarity">
    <text evidence="1">Belongs to the DCC1 family.</text>
</comment>
<dbReference type="Pfam" id="PF09724">
    <property type="entry name" value="Dcc1"/>
    <property type="match status" value="1"/>
</dbReference>
<gene>
    <name evidence="3" type="ORF">HUJ06_019663</name>
</gene>
<name>A0A822XD01_NELNU</name>